<feature type="compositionally biased region" description="Polar residues" evidence="1">
    <location>
        <begin position="690"/>
        <end position="700"/>
    </location>
</feature>
<accession>A0ABN7T8I4</accession>
<name>A0ABN7T8I4_OIKDI</name>
<feature type="region of interest" description="Disordered" evidence="1">
    <location>
        <begin position="672"/>
        <end position="725"/>
    </location>
</feature>
<protein>
    <submittedName>
        <fullName evidence="3">Oidioi.mRNA.OKI2018_I69.chr2.g8014.t1.cds</fullName>
    </submittedName>
</protein>
<keyword evidence="4" id="KW-1185">Reference proteome</keyword>
<dbReference type="Pfam" id="PF00567">
    <property type="entry name" value="TUDOR"/>
    <property type="match status" value="1"/>
</dbReference>
<sequence>MSYSDMQDLHRLVDDVIAKSEDANLLNFQESAFHFLALKENKLNHPGIYRDKNKRELYMKITPELMQNFLIAQKSDWANPQIARGIASMVDDFEESGLTQARSAMRASLIAPSSKKSPNSSPNTSDAPSSPASSSDNGATVINPSAALKKFSNPGSKSSSHVSNPVLDYEDQIADYNSEQDLELDDADLHIEELAEQVQKRMKIKSWLFSLARLYKNHKDGGIRFQELNDQCYKVYGIATFDELVQNLGYRNGEDAMLHIGHPQLKICKHKTTGKGVTKDGEWVIMEEEKYPGKNLDVDTLPEEELLSDLGKNDRLEICWTSSRFRKPDNWTPNLAKKKATLPGVAMSMKINLFWTPFAMNFRNSTDRTVHKILLSKNGSYYRLQPGCLRMGLPIVVWNKNYNEWCRAHCVTPTANDKDLTICYTDYGESDQVKVHDCFFLHESFTKYPELSRTCKLYGEKQNYFSQTQLKEKTSWEFFHCKNDGATQATFDGDKKALTFSQFKINFSFVEMGDKDAIAFVIPYHPVLKSQWDSRNFLTLQEEMIHKKLIKANVVQLQLAIRGNLQDSVSNLPGTKPPTRRQRGTRPKITGPNMTAPRANQATVRAEGEPITSKNGVSNFTPATSAKEKTGADPLAQSTIPLDSVKDAEELPIMGFDENVPRARNPKMNWTAAQRERSKTAGPAEALTRGTLQPPSQNAPANIKHPAQRLAESTNGSFPNPFMFD</sequence>
<dbReference type="Proteomes" id="UP001158576">
    <property type="component" value="Chromosome 2"/>
</dbReference>
<dbReference type="Gene3D" id="2.30.30.140">
    <property type="match status" value="1"/>
</dbReference>
<feature type="region of interest" description="Disordered" evidence="1">
    <location>
        <begin position="108"/>
        <end position="139"/>
    </location>
</feature>
<feature type="domain" description="Tudor" evidence="2">
    <location>
        <begin position="393"/>
        <end position="459"/>
    </location>
</feature>
<evidence type="ECO:0000259" key="2">
    <source>
        <dbReference type="Pfam" id="PF00567"/>
    </source>
</evidence>
<evidence type="ECO:0000313" key="3">
    <source>
        <dbReference type="EMBL" id="CAG5113924.1"/>
    </source>
</evidence>
<evidence type="ECO:0000313" key="4">
    <source>
        <dbReference type="Proteomes" id="UP001158576"/>
    </source>
</evidence>
<proteinExistence type="predicted"/>
<feature type="compositionally biased region" description="Low complexity" evidence="1">
    <location>
        <begin position="112"/>
        <end position="136"/>
    </location>
</feature>
<evidence type="ECO:0000256" key="1">
    <source>
        <dbReference type="SAM" id="MobiDB-lite"/>
    </source>
</evidence>
<feature type="region of interest" description="Disordered" evidence="1">
    <location>
        <begin position="567"/>
        <end position="634"/>
    </location>
</feature>
<dbReference type="EMBL" id="OU015567">
    <property type="protein sequence ID" value="CAG5113924.1"/>
    <property type="molecule type" value="Genomic_DNA"/>
</dbReference>
<gene>
    <name evidence="3" type="ORF">OKIOD_LOCUS16779</name>
</gene>
<organism evidence="3 4">
    <name type="scientific">Oikopleura dioica</name>
    <name type="common">Tunicate</name>
    <dbReference type="NCBI Taxonomy" id="34765"/>
    <lineage>
        <taxon>Eukaryota</taxon>
        <taxon>Metazoa</taxon>
        <taxon>Chordata</taxon>
        <taxon>Tunicata</taxon>
        <taxon>Appendicularia</taxon>
        <taxon>Copelata</taxon>
        <taxon>Oikopleuridae</taxon>
        <taxon>Oikopleura</taxon>
    </lineage>
</organism>
<dbReference type="InterPro" id="IPR002999">
    <property type="entry name" value="Tudor"/>
</dbReference>
<reference evidence="3 4" key="1">
    <citation type="submission" date="2021-04" db="EMBL/GenBank/DDBJ databases">
        <authorList>
            <person name="Bliznina A."/>
        </authorList>
    </citation>
    <scope>NUCLEOTIDE SEQUENCE [LARGE SCALE GENOMIC DNA]</scope>
</reference>
<dbReference type="SUPFAM" id="SSF63748">
    <property type="entry name" value="Tudor/PWWP/MBT"/>
    <property type="match status" value="1"/>
</dbReference>
<feature type="compositionally biased region" description="Polar residues" evidence="1">
    <location>
        <begin position="612"/>
        <end position="624"/>
    </location>
</feature>